<evidence type="ECO:0000256" key="1">
    <source>
        <dbReference type="SAM" id="MobiDB-lite"/>
    </source>
</evidence>
<feature type="region of interest" description="Disordered" evidence="1">
    <location>
        <begin position="138"/>
        <end position="163"/>
    </location>
</feature>
<dbReference type="EMBL" id="KQ087178">
    <property type="protein sequence ID" value="KLT46112.1"/>
    <property type="molecule type" value="Genomic_DNA"/>
</dbReference>
<proteinExistence type="predicted"/>
<evidence type="ECO:0000313" key="4">
    <source>
        <dbReference type="EMBL" id="KLT46112.1"/>
    </source>
</evidence>
<accession>A0A0J0XYH6</accession>
<keyword evidence="2" id="KW-0472">Membrane</keyword>
<feature type="transmembrane region" description="Helical" evidence="2">
    <location>
        <begin position="388"/>
        <end position="405"/>
    </location>
</feature>
<feature type="region of interest" description="Disordered" evidence="1">
    <location>
        <begin position="1"/>
        <end position="108"/>
    </location>
</feature>
<dbReference type="InterPro" id="IPR026749">
    <property type="entry name" value="Tmem135"/>
</dbReference>
<protein>
    <recommendedName>
        <fullName evidence="3">Transmembrane protein 135 N-terminal domain-containing protein</fullName>
    </recommendedName>
</protein>
<dbReference type="AlphaFoldDB" id="A0A0J0XYH6"/>
<gene>
    <name evidence="4" type="ORF">CC85DRAFT_281752</name>
</gene>
<keyword evidence="5" id="KW-1185">Reference proteome</keyword>
<dbReference type="InterPro" id="IPR031926">
    <property type="entry name" value="TMEM135_N"/>
</dbReference>
<dbReference type="Pfam" id="PF15982">
    <property type="entry name" value="TMEM135_C_rich"/>
    <property type="match status" value="1"/>
</dbReference>
<feature type="domain" description="Transmembrane protein 135 N-terminal" evidence="3">
    <location>
        <begin position="484"/>
        <end position="616"/>
    </location>
</feature>
<dbReference type="GeneID" id="28982324"/>
<feature type="transmembrane region" description="Helical" evidence="2">
    <location>
        <begin position="281"/>
        <end position="302"/>
    </location>
</feature>
<dbReference type="RefSeq" id="XP_018282603.1">
    <property type="nucleotide sequence ID" value="XM_018421721.1"/>
</dbReference>
<evidence type="ECO:0000313" key="5">
    <source>
        <dbReference type="Proteomes" id="UP000053611"/>
    </source>
</evidence>
<keyword evidence="2" id="KW-1133">Transmembrane helix</keyword>
<sequence length="674" mass="75009">MSDSLAADSTAPGALSAAADITHDSHSDPTSFTSSPTSEDPPMVHRSKTAPPPRAESSGSEDEELEMDTSAVSEPESIDTDTPTGILSPPSSVLRRSRSSIDATNGHRVTKHLRFTAVGGESPSVPVPEGKVVYPGGARRRKRNVPRDQEWLLSGPPTPNLSETADQIRRTISLASLDHLLLLRNDQEERARVVSEISRAGRELVWRSKDEKRLYPDDAERSLILALKRGLRSFILAFSVRAGVNVLIVLFRVLKAGKRGKGRVTMTTLRKAIFGEEPMRFGAMIGTFTFLNCLTLHLLRLAPPLSYIKRRLRHGLSQPTFGPPQREGNEGERRWQAAAAGAVGSLGLLWETAGRRTGIAQQMFVRGLQGTYNQYAPRMGISIPHGDILLFGLCCGQIMYAFLLAPETLAREYYNWIQSASGVPKYAVASNRTAVRHNLIAPAQLQKALREPRGVTPRHARTLRAMLEHQAKGGRPDWHIPCAVLHPWMDSCIMCDVQRFFQVFRFMLPVYGALHLIPPLVLRRHHFKNDPLRMLAKIIFGIVRSCSFLGFFVVINQALFCMRSRTLDMPNIPNLLRRILNRKENLWVMGFLNAASLFAEEKRRRAELAMYVLPKALESAWSAARRRAYVPLVPFGETILGAAAMAMVMDAYKHSPDSLSGIVRKLMFQLVGPV</sequence>
<dbReference type="STRING" id="879819.A0A0J0XYH6"/>
<dbReference type="PANTHER" id="PTHR12459">
    <property type="entry name" value="TRANSMEMBRANE PROTEIN 135-RELATED"/>
    <property type="match status" value="1"/>
</dbReference>
<dbReference type="OrthoDB" id="291792at2759"/>
<organism evidence="4 5">
    <name type="scientific">Cutaneotrichosporon oleaginosum</name>
    <dbReference type="NCBI Taxonomy" id="879819"/>
    <lineage>
        <taxon>Eukaryota</taxon>
        <taxon>Fungi</taxon>
        <taxon>Dikarya</taxon>
        <taxon>Basidiomycota</taxon>
        <taxon>Agaricomycotina</taxon>
        <taxon>Tremellomycetes</taxon>
        <taxon>Trichosporonales</taxon>
        <taxon>Trichosporonaceae</taxon>
        <taxon>Cutaneotrichosporon</taxon>
    </lineage>
</organism>
<feature type="compositionally biased region" description="Low complexity" evidence="1">
    <location>
        <begin position="28"/>
        <end position="41"/>
    </location>
</feature>
<dbReference type="Proteomes" id="UP000053611">
    <property type="component" value="Unassembled WGS sequence"/>
</dbReference>
<feature type="transmembrane region" description="Helical" evidence="2">
    <location>
        <begin position="234"/>
        <end position="254"/>
    </location>
</feature>
<dbReference type="PANTHER" id="PTHR12459:SF6">
    <property type="entry name" value="GB|AAD46013.1"/>
    <property type="match status" value="1"/>
</dbReference>
<evidence type="ECO:0000256" key="2">
    <source>
        <dbReference type="SAM" id="Phobius"/>
    </source>
</evidence>
<name>A0A0J0XYH6_9TREE</name>
<evidence type="ECO:0000259" key="3">
    <source>
        <dbReference type="Pfam" id="PF15982"/>
    </source>
</evidence>
<feature type="transmembrane region" description="Helical" evidence="2">
    <location>
        <begin position="503"/>
        <end position="522"/>
    </location>
</feature>
<reference evidence="4 5" key="1">
    <citation type="submission" date="2015-03" db="EMBL/GenBank/DDBJ databases">
        <title>Genomics and transcriptomics of the oil-accumulating basidiomycete yeast T. oleaginosus allow insights into substrate utilization and the diverse evolutionary trajectories of mating systems in fungi.</title>
        <authorList>
            <consortium name="DOE Joint Genome Institute"/>
            <person name="Kourist R."/>
            <person name="Kracht O."/>
            <person name="Bracharz F."/>
            <person name="Lipzen A."/>
            <person name="Nolan M."/>
            <person name="Ohm R."/>
            <person name="Grigoriev I."/>
            <person name="Sun S."/>
            <person name="Heitman J."/>
            <person name="Bruck T."/>
            <person name="Nowrousian M."/>
        </authorList>
    </citation>
    <scope>NUCLEOTIDE SEQUENCE [LARGE SCALE GENOMIC DNA]</scope>
    <source>
        <strain evidence="4 5">IBC0246</strain>
    </source>
</reference>
<keyword evidence="2" id="KW-0812">Transmembrane</keyword>
<feature type="transmembrane region" description="Helical" evidence="2">
    <location>
        <begin position="534"/>
        <end position="555"/>
    </location>
</feature>